<dbReference type="AlphaFoldDB" id="A0A7C3Z1A6"/>
<evidence type="ECO:0000256" key="3">
    <source>
        <dbReference type="HAMAP-Rule" id="MF_01367"/>
    </source>
</evidence>
<dbReference type="NCBIfam" id="TIGR01067">
    <property type="entry name" value="rplN_bact"/>
    <property type="match status" value="1"/>
</dbReference>
<comment type="similarity">
    <text evidence="3 4">Belongs to the universal ribosomal protein uL14 family.</text>
</comment>
<comment type="function">
    <text evidence="3 5">Binds to 23S rRNA. Forms part of two intersubunit bridges in the 70S ribosome.</text>
</comment>
<evidence type="ECO:0000256" key="1">
    <source>
        <dbReference type="ARBA" id="ARBA00022980"/>
    </source>
</evidence>
<dbReference type="CDD" id="cd00337">
    <property type="entry name" value="Ribosomal_uL14"/>
    <property type="match status" value="1"/>
</dbReference>
<dbReference type="GO" id="GO:0003735">
    <property type="term" value="F:structural constituent of ribosome"/>
    <property type="evidence" value="ECO:0007669"/>
    <property type="project" value="InterPro"/>
</dbReference>
<evidence type="ECO:0000256" key="4">
    <source>
        <dbReference type="RuleBase" id="RU003949"/>
    </source>
</evidence>
<accession>A0A7C3Z1A6</accession>
<dbReference type="GO" id="GO:0006412">
    <property type="term" value="P:translation"/>
    <property type="evidence" value="ECO:0007669"/>
    <property type="project" value="UniProtKB-UniRule"/>
</dbReference>
<dbReference type="InterPro" id="IPR036853">
    <property type="entry name" value="Ribosomal_uL14_sf"/>
</dbReference>
<dbReference type="InterPro" id="IPR000218">
    <property type="entry name" value="Ribosomal_uL14"/>
</dbReference>
<dbReference type="Pfam" id="PF00238">
    <property type="entry name" value="Ribosomal_L14"/>
    <property type="match status" value="1"/>
</dbReference>
<organism evidence="6">
    <name type="scientific">candidate division WOR-3 bacterium</name>
    <dbReference type="NCBI Taxonomy" id="2052148"/>
    <lineage>
        <taxon>Bacteria</taxon>
        <taxon>Bacteria division WOR-3</taxon>
    </lineage>
</organism>
<dbReference type="PANTHER" id="PTHR11761:SF3">
    <property type="entry name" value="LARGE RIBOSOMAL SUBUNIT PROTEIN UL14M"/>
    <property type="match status" value="1"/>
</dbReference>
<keyword evidence="3 5" id="KW-0694">RNA-binding</keyword>
<proteinExistence type="inferred from homology"/>
<comment type="caution">
    <text evidence="6">The sequence shown here is derived from an EMBL/GenBank/DDBJ whole genome shotgun (WGS) entry which is preliminary data.</text>
</comment>
<dbReference type="EMBL" id="DTMQ01000014">
    <property type="protein sequence ID" value="HGE98860.1"/>
    <property type="molecule type" value="Genomic_DNA"/>
</dbReference>
<evidence type="ECO:0000256" key="2">
    <source>
        <dbReference type="ARBA" id="ARBA00023274"/>
    </source>
</evidence>
<sequence>MIQDFTRLVVADNTGAKEAMVIKVLGGSRRRYGRLGDIVIVTIKAALPQAPIKPGDKLKAVIIRTRKEYRRSDDSYIRFDDNACVLIDDKGEPKGTRVFGPVPRELREKAFTKIISLASEVV</sequence>
<evidence type="ECO:0000256" key="5">
    <source>
        <dbReference type="RuleBase" id="RU003950"/>
    </source>
</evidence>
<evidence type="ECO:0000313" key="6">
    <source>
        <dbReference type="EMBL" id="HGE98860.1"/>
    </source>
</evidence>
<dbReference type="SMART" id="SM01374">
    <property type="entry name" value="Ribosomal_L14"/>
    <property type="match status" value="1"/>
</dbReference>
<name>A0A7C3Z1A6_UNCW3</name>
<dbReference type="GO" id="GO:0022625">
    <property type="term" value="C:cytosolic large ribosomal subunit"/>
    <property type="evidence" value="ECO:0007669"/>
    <property type="project" value="TreeGrafter"/>
</dbReference>
<dbReference type="InterPro" id="IPR005745">
    <property type="entry name" value="Ribosomal_uL14_bac-type"/>
</dbReference>
<dbReference type="PANTHER" id="PTHR11761">
    <property type="entry name" value="50S/60S RIBOSOMAL PROTEIN L14/L23"/>
    <property type="match status" value="1"/>
</dbReference>
<dbReference type="HAMAP" id="MF_01367">
    <property type="entry name" value="Ribosomal_uL14"/>
    <property type="match status" value="1"/>
</dbReference>
<protein>
    <recommendedName>
        <fullName evidence="3">Large ribosomal subunit protein uL14</fullName>
    </recommendedName>
</protein>
<dbReference type="GO" id="GO:0070180">
    <property type="term" value="F:large ribosomal subunit rRNA binding"/>
    <property type="evidence" value="ECO:0007669"/>
    <property type="project" value="TreeGrafter"/>
</dbReference>
<reference evidence="6" key="1">
    <citation type="journal article" date="2020" name="mSystems">
        <title>Genome- and Community-Level Interaction Insights into Carbon Utilization and Element Cycling Functions of Hydrothermarchaeota in Hydrothermal Sediment.</title>
        <authorList>
            <person name="Zhou Z."/>
            <person name="Liu Y."/>
            <person name="Xu W."/>
            <person name="Pan J."/>
            <person name="Luo Z.H."/>
            <person name="Li M."/>
        </authorList>
    </citation>
    <scope>NUCLEOTIDE SEQUENCE [LARGE SCALE GENOMIC DNA]</scope>
    <source>
        <strain evidence="6">SpSt-906</strain>
    </source>
</reference>
<comment type="subunit">
    <text evidence="3">Part of the 50S ribosomal subunit. Forms a cluster with proteins L3 and L19. In the 70S ribosome, L14 and L19 interact and together make contacts with the 16S rRNA in bridges B5 and B8.</text>
</comment>
<dbReference type="Gene3D" id="2.40.150.20">
    <property type="entry name" value="Ribosomal protein L14"/>
    <property type="match status" value="1"/>
</dbReference>
<keyword evidence="1 3" id="KW-0689">Ribosomal protein</keyword>
<keyword evidence="2 3" id="KW-0687">Ribonucleoprotein</keyword>
<keyword evidence="3 5" id="KW-0699">rRNA-binding</keyword>
<dbReference type="SUPFAM" id="SSF50193">
    <property type="entry name" value="Ribosomal protein L14"/>
    <property type="match status" value="1"/>
</dbReference>
<gene>
    <name evidence="3" type="primary">rplN</name>
    <name evidence="6" type="ORF">ENX07_02145</name>
</gene>